<dbReference type="EMBL" id="JANPWB010000008">
    <property type="protein sequence ID" value="KAJ1167622.1"/>
    <property type="molecule type" value="Genomic_DNA"/>
</dbReference>
<sequence>MQFILLLCARRAEGNLVLLSLRGRQSECRTKSAVRSLFPSSFRSARSRIFRFSSESPSRQRVERKTDISALLNTRRANKRSGLA</sequence>
<reference evidence="1" key="1">
    <citation type="journal article" date="2022" name="bioRxiv">
        <title>Sequencing and chromosome-scale assembly of the giantPleurodeles waltlgenome.</title>
        <authorList>
            <person name="Brown T."/>
            <person name="Elewa A."/>
            <person name="Iarovenko S."/>
            <person name="Subramanian E."/>
            <person name="Araus A.J."/>
            <person name="Petzold A."/>
            <person name="Susuki M."/>
            <person name="Suzuki K.-i.T."/>
            <person name="Hayashi T."/>
            <person name="Toyoda A."/>
            <person name="Oliveira C."/>
            <person name="Osipova E."/>
            <person name="Leigh N.D."/>
            <person name="Simon A."/>
            <person name="Yun M.H."/>
        </authorList>
    </citation>
    <scope>NUCLEOTIDE SEQUENCE</scope>
    <source>
        <strain evidence="1">20211129_DDA</strain>
        <tissue evidence="1">Liver</tissue>
    </source>
</reference>
<evidence type="ECO:0008006" key="3">
    <source>
        <dbReference type="Google" id="ProtNLM"/>
    </source>
</evidence>
<dbReference type="Proteomes" id="UP001066276">
    <property type="component" value="Chromosome 4_2"/>
</dbReference>
<evidence type="ECO:0000313" key="2">
    <source>
        <dbReference type="Proteomes" id="UP001066276"/>
    </source>
</evidence>
<protein>
    <recommendedName>
        <fullName evidence="3">Secreted protein</fullName>
    </recommendedName>
</protein>
<accession>A0AAV7SU59</accession>
<dbReference type="AlphaFoldDB" id="A0AAV7SU59"/>
<gene>
    <name evidence="1" type="ORF">NDU88_008011</name>
</gene>
<comment type="caution">
    <text evidence="1">The sequence shown here is derived from an EMBL/GenBank/DDBJ whole genome shotgun (WGS) entry which is preliminary data.</text>
</comment>
<organism evidence="1 2">
    <name type="scientific">Pleurodeles waltl</name>
    <name type="common">Iberian ribbed newt</name>
    <dbReference type="NCBI Taxonomy" id="8319"/>
    <lineage>
        <taxon>Eukaryota</taxon>
        <taxon>Metazoa</taxon>
        <taxon>Chordata</taxon>
        <taxon>Craniata</taxon>
        <taxon>Vertebrata</taxon>
        <taxon>Euteleostomi</taxon>
        <taxon>Amphibia</taxon>
        <taxon>Batrachia</taxon>
        <taxon>Caudata</taxon>
        <taxon>Salamandroidea</taxon>
        <taxon>Salamandridae</taxon>
        <taxon>Pleurodelinae</taxon>
        <taxon>Pleurodeles</taxon>
    </lineage>
</organism>
<evidence type="ECO:0000313" key="1">
    <source>
        <dbReference type="EMBL" id="KAJ1167622.1"/>
    </source>
</evidence>
<name>A0AAV7SU59_PLEWA</name>
<keyword evidence="2" id="KW-1185">Reference proteome</keyword>
<proteinExistence type="predicted"/>